<dbReference type="PANTHER" id="PTHR19375">
    <property type="entry name" value="HEAT SHOCK PROTEIN 70KDA"/>
    <property type="match status" value="1"/>
</dbReference>
<evidence type="ECO:0000256" key="7">
    <source>
        <dbReference type="SAM" id="MobiDB-lite"/>
    </source>
</evidence>
<keyword evidence="4" id="KW-0346">Stress response</keyword>
<gene>
    <name evidence="9" type="ORF">Pma05_33600</name>
</gene>
<dbReference type="InterPro" id="IPR043129">
    <property type="entry name" value="ATPase_NBD"/>
</dbReference>
<evidence type="ECO:0000256" key="6">
    <source>
        <dbReference type="RuleBase" id="RU003322"/>
    </source>
</evidence>
<feature type="transmembrane region" description="Helical" evidence="8">
    <location>
        <begin position="419"/>
        <end position="439"/>
    </location>
</feature>
<dbReference type="InterPro" id="IPR013126">
    <property type="entry name" value="Hsp_70_fam"/>
</dbReference>
<comment type="similarity">
    <text evidence="1 6">Belongs to the heat shock protein 70 family.</text>
</comment>
<evidence type="ECO:0000256" key="2">
    <source>
        <dbReference type="ARBA" id="ARBA00022741"/>
    </source>
</evidence>
<keyword evidence="8" id="KW-1133">Transmembrane helix</keyword>
<keyword evidence="5" id="KW-0143">Chaperone</keyword>
<evidence type="ECO:0000313" key="10">
    <source>
        <dbReference type="Proteomes" id="UP000621500"/>
    </source>
</evidence>
<dbReference type="Proteomes" id="UP000621500">
    <property type="component" value="Unassembled WGS sequence"/>
</dbReference>
<sequence length="718" mass="75006">MAIGGYRLGLDFGTSSTVAVLAAPDGRVKPLLFDASPLLPSGVFAGSDAGPLLAGTDAERAASAHPAGFEANPKRRIDDRVLWLADREIAVTDAIVAVLTRVGAEARRVAGQPPETAVVTHPAAWSRTRLDVLATAASQAHLGACAFVAEPVAAAAYFADVLGKDLPVGRCLVVYDLGAGTCDVSIVRRTEDGLEVVASAGLDDVGGLDLDATVVAHARASTTSGGDAWGRLEWPQTDADQRAHQQLWRDARTAKEQLSRHTNADLHIPLVDTVVHVTRDEFETAARPHLDRTVDLTATLLRDAGVPRQEIAGIFLVGGSSRVPLVASLLHRTLRIAPTALDHPELVVAEGALHAVPRTLAAPIAETSPVGSGALPSDALDQPDQPVVGSRSREPNQPREPTPTPTPTPVESRPTPWPAWALLACAPVVAVVAWLIILTQEAFDAGIAIGLVVVLALVTAAAVTLARLWPGQRSAPEAGPPTRRRDIAVTGTVMLALFGSVASYAVGSLIASVMLGEDLVWDHMALGPRIALVLCLPAGVVSGVAIWMIRLGTSPGRQHETAPIESRPRLWPGWVRLACAPVMGVLDGLMVLVDANWPRAISLVIMLALVASAAVTLARRSIGRRPAPRTRVIVITAAAVLVLSGTAASYEFGQVVLAPLLVVRGMIVGPPVLTFLLYAALVAAAIWTIRLGAGPGQPTDGADAHHPGQPAATDVNSW</sequence>
<dbReference type="Gene3D" id="3.30.420.40">
    <property type="match status" value="2"/>
</dbReference>
<dbReference type="Gene3D" id="3.90.640.10">
    <property type="entry name" value="Actin, Chain A, domain 4"/>
    <property type="match status" value="1"/>
</dbReference>
<feature type="transmembrane region" description="Helical" evidence="8">
    <location>
        <begin position="630"/>
        <end position="650"/>
    </location>
</feature>
<accession>A0ABQ4EQ39</accession>
<dbReference type="InterPro" id="IPR018181">
    <property type="entry name" value="Heat_shock_70_CS"/>
</dbReference>
<dbReference type="SUPFAM" id="SSF53067">
    <property type="entry name" value="Actin-like ATPase domain"/>
    <property type="match status" value="2"/>
</dbReference>
<dbReference type="PROSITE" id="PS01036">
    <property type="entry name" value="HSP70_3"/>
    <property type="match status" value="1"/>
</dbReference>
<evidence type="ECO:0008006" key="11">
    <source>
        <dbReference type="Google" id="ProtNLM"/>
    </source>
</evidence>
<keyword evidence="10" id="KW-1185">Reference proteome</keyword>
<organism evidence="9 10">
    <name type="scientific">Plantactinospora mayteni</name>
    <dbReference type="NCBI Taxonomy" id="566021"/>
    <lineage>
        <taxon>Bacteria</taxon>
        <taxon>Bacillati</taxon>
        <taxon>Actinomycetota</taxon>
        <taxon>Actinomycetes</taxon>
        <taxon>Micromonosporales</taxon>
        <taxon>Micromonosporaceae</taxon>
        <taxon>Plantactinospora</taxon>
    </lineage>
</organism>
<feature type="transmembrane region" description="Helical" evidence="8">
    <location>
        <begin position="670"/>
        <end position="689"/>
    </location>
</feature>
<evidence type="ECO:0000313" key="9">
    <source>
        <dbReference type="EMBL" id="GIG96787.1"/>
    </source>
</evidence>
<feature type="transmembrane region" description="Helical" evidence="8">
    <location>
        <begin position="445"/>
        <end position="466"/>
    </location>
</feature>
<keyword evidence="8" id="KW-0472">Membrane</keyword>
<evidence type="ECO:0000256" key="5">
    <source>
        <dbReference type="ARBA" id="ARBA00023186"/>
    </source>
</evidence>
<keyword evidence="8" id="KW-0812">Transmembrane</keyword>
<comment type="caution">
    <text evidence="9">The sequence shown here is derived from an EMBL/GenBank/DDBJ whole genome shotgun (WGS) entry which is preliminary data.</text>
</comment>
<evidence type="ECO:0000256" key="3">
    <source>
        <dbReference type="ARBA" id="ARBA00022840"/>
    </source>
</evidence>
<reference evidence="9 10" key="1">
    <citation type="submission" date="2021-01" db="EMBL/GenBank/DDBJ databases">
        <title>Whole genome shotgun sequence of Plantactinospora mayteni NBRC 109088.</title>
        <authorList>
            <person name="Komaki H."/>
            <person name="Tamura T."/>
        </authorList>
    </citation>
    <scope>NUCLEOTIDE SEQUENCE [LARGE SCALE GENOMIC DNA]</scope>
    <source>
        <strain evidence="9 10">NBRC 109088</strain>
    </source>
</reference>
<evidence type="ECO:0000256" key="1">
    <source>
        <dbReference type="ARBA" id="ARBA00007381"/>
    </source>
</evidence>
<feature type="transmembrane region" description="Helical" evidence="8">
    <location>
        <begin position="487"/>
        <end position="510"/>
    </location>
</feature>
<dbReference type="RefSeq" id="WP_203858325.1">
    <property type="nucleotide sequence ID" value="NZ_BAAAZQ010000001.1"/>
</dbReference>
<feature type="compositionally biased region" description="Pro residues" evidence="7">
    <location>
        <begin position="398"/>
        <end position="408"/>
    </location>
</feature>
<keyword evidence="3 6" id="KW-0067">ATP-binding</keyword>
<protein>
    <recommendedName>
        <fullName evidence="11">Hsp70 family protein</fullName>
    </recommendedName>
</protein>
<dbReference type="EMBL" id="BONX01000023">
    <property type="protein sequence ID" value="GIG96787.1"/>
    <property type="molecule type" value="Genomic_DNA"/>
</dbReference>
<feature type="region of interest" description="Disordered" evidence="7">
    <location>
        <begin position="697"/>
        <end position="718"/>
    </location>
</feature>
<dbReference type="Pfam" id="PF00012">
    <property type="entry name" value="HSP70"/>
    <property type="match status" value="1"/>
</dbReference>
<feature type="transmembrane region" description="Helical" evidence="8">
    <location>
        <begin position="530"/>
        <end position="552"/>
    </location>
</feature>
<evidence type="ECO:0000256" key="4">
    <source>
        <dbReference type="ARBA" id="ARBA00023016"/>
    </source>
</evidence>
<dbReference type="PRINTS" id="PR00301">
    <property type="entry name" value="HEATSHOCK70"/>
</dbReference>
<evidence type="ECO:0000256" key="8">
    <source>
        <dbReference type="SAM" id="Phobius"/>
    </source>
</evidence>
<keyword evidence="2 6" id="KW-0547">Nucleotide-binding</keyword>
<feature type="region of interest" description="Disordered" evidence="7">
    <location>
        <begin position="367"/>
        <end position="413"/>
    </location>
</feature>
<proteinExistence type="inferred from homology"/>
<feature type="transmembrane region" description="Helical" evidence="8">
    <location>
        <begin position="599"/>
        <end position="618"/>
    </location>
</feature>
<name>A0ABQ4EQ39_9ACTN</name>